<feature type="compositionally biased region" description="Acidic residues" evidence="1">
    <location>
        <begin position="414"/>
        <end position="424"/>
    </location>
</feature>
<dbReference type="EMBL" id="GEDC01029467">
    <property type="protein sequence ID" value="JAS07831.1"/>
    <property type="molecule type" value="Transcribed_RNA"/>
</dbReference>
<keyword evidence="2" id="KW-0472">Membrane</keyword>
<feature type="region of interest" description="Disordered" evidence="1">
    <location>
        <begin position="363"/>
        <end position="424"/>
    </location>
</feature>
<dbReference type="AlphaFoldDB" id="A0A1B6C2U1"/>
<dbReference type="InterPro" id="IPR036179">
    <property type="entry name" value="Ig-like_dom_sf"/>
</dbReference>
<feature type="region of interest" description="Disordered" evidence="1">
    <location>
        <begin position="277"/>
        <end position="299"/>
    </location>
</feature>
<dbReference type="SMART" id="SM00409">
    <property type="entry name" value="IG"/>
    <property type="match status" value="1"/>
</dbReference>
<sequence length="424" mass="46408">PPTSCAEPDRLKGRNWNEINQTEFACKPHIAYPPVGKVVEAREEEVTLSCKVEGDPPPQAHWVINSRNITNSTRTTYGDSRYTIREYGGWVNLTIGRVRVHDKGEITCVATNAAGVDERNITLIVAGSGDYETTTTASIKWLVILSLITGSLAMLVITLALCCCFCKRRQTLPHPKKLPETPNGDLSHPEKSLLTVVNPVQKPPRRYEDRATELAELNRNLLDDTATSVGGEFEERSNESVATTPNCNEAPHYPPDLLAFPRGASTPPHLQSPVHGTLPYSRSQSPFSPTRPGYVTIPRRPRVPSWSSAPTPTLLEDPLIGLLKAEPVYDNLGPRTTADGSSVLSLNKTLPEQPRPRPLHCNTLPTPRKSPHPRIAPEGATLCRTTSAEGPLSPVRSKVPPKPPPKPKKNGPLYEDEGEDGTEV</sequence>
<dbReference type="SMART" id="SM00408">
    <property type="entry name" value="IGc2"/>
    <property type="match status" value="1"/>
</dbReference>
<dbReference type="InterPro" id="IPR007110">
    <property type="entry name" value="Ig-like_dom"/>
</dbReference>
<evidence type="ECO:0000313" key="5">
    <source>
        <dbReference type="EMBL" id="JAS16649.1"/>
    </source>
</evidence>
<evidence type="ECO:0000259" key="3">
    <source>
        <dbReference type="PROSITE" id="PS50835"/>
    </source>
</evidence>
<dbReference type="PROSITE" id="PS50835">
    <property type="entry name" value="IG_LIKE"/>
    <property type="match status" value="1"/>
</dbReference>
<feature type="non-terminal residue" evidence="4">
    <location>
        <position position="1"/>
    </location>
</feature>
<feature type="domain" description="Ig-like" evidence="3">
    <location>
        <begin position="28"/>
        <end position="122"/>
    </location>
</feature>
<evidence type="ECO:0000313" key="4">
    <source>
        <dbReference type="EMBL" id="JAS07831.1"/>
    </source>
</evidence>
<name>A0A1B6C2U1_9HEMI</name>
<dbReference type="InterPro" id="IPR013098">
    <property type="entry name" value="Ig_I-set"/>
</dbReference>
<keyword evidence="2" id="KW-1133">Transmembrane helix</keyword>
<dbReference type="EMBL" id="GEDC01020649">
    <property type="protein sequence ID" value="JAS16649.1"/>
    <property type="molecule type" value="Transcribed_RNA"/>
</dbReference>
<accession>A0A1B6C2U1</accession>
<dbReference type="InterPro" id="IPR003599">
    <property type="entry name" value="Ig_sub"/>
</dbReference>
<evidence type="ECO:0000256" key="2">
    <source>
        <dbReference type="SAM" id="Phobius"/>
    </source>
</evidence>
<dbReference type="Pfam" id="PF07679">
    <property type="entry name" value="I-set"/>
    <property type="match status" value="1"/>
</dbReference>
<reference evidence="4" key="1">
    <citation type="submission" date="2015-12" db="EMBL/GenBank/DDBJ databases">
        <title>De novo transcriptome assembly of four potential Pierce s Disease insect vectors from Arizona vineyards.</title>
        <authorList>
            <person name="Tassone E.E."/>
        </authorList>
    </citation>
    <scope>NUCLEOTIDE SEQUENCE</scope>
</reference>
<dbReference type="PANTHER" id="PTHR47633">
    <property type="entry name" value="IMMUNOGLOBULIN"/>
    <property type="match status" value="1"/>
</dbReference>
<proteinExistence type="predicted"/>
<dbReference type="SUPFAM" id="SSF48726">
    <property type="entry name" value="Immunoglobulin"/>
    <property type="match status" value="1"/>
</dbReference>
<feature type="transmembrane region" description="Helical" evidence="2">
    <location>
        <begin position="141"/>
        <end position="166"/>
    </location>
</feature>
<keyword evidence="2" id="KW-0812">Transmembrane</keyword>
<dbReference type="InterPro" id="IPR013783">
    <property type="entry name" value="Ig-like_fold"/>
</dbReference>
<organism evidence="4">
    <name type="scientific">Clastoptera arizonana</name>
    <name type="common">Arizona spittle bug</name>
    <dbReference type="NCBI Taxonomy" id="38151"/>
    <lineage>
        <taxon>Eukaryota</taxon>
        <taxon>Metazoa</taxon>
        <taxon>Ecdysozoa</taxon>
        <taxon>Arthropoda</taxon>
        <taxon>Hexapoda</taxon>
        <taxon>Insecta</taxon>
        <taxon>Pterygota</taxon>
        <taxon>Neoptera</taxon>
        <taxon>Paraneoptera</taxon>
        <taxon>Hemiptera</taxon>
        <taxon>Auchenorrhyncha</taxon>
        <taxon>Cercopoidea</taxon>
        <taxon>Clastopteridae</taxon>
        <taxon>Clastoptera</taxon>
    </lineage>
</organism>
<protein>
    <recommendedName>
        <fullName evidence="3">Ig-like domain-containing protein</fullName>
    </recommendedName>
</protein>
<dbReference type="InterPro" id="IPR003598">
    <property type="entry name" value="Ig_sub2"/>
</dbReference>
<dbReference type="Gene3D" id="2.60.40.10">
    <property type="entry name" value="Immunoglobulins"/>
    <property type="match status" value="1"/>
</dbReference>
<gene>
    <name evidence="5" type="ORF">g.38007</name>
    <name evidence="4" type="ORF">g.38008</name>
</gene>
<evidence type="ECO:0000256" key="1">
    <source>
        <dbReference type="SAM" id="MobiDB-lite"/>
    </source>
</evidence>